<keyword evidence="2" id="KW-0812">Transmembrane</keyword>
<feature type="region of interest" description="Disordered" evidence="1">
    <location>
        <begin position="267"/>
        <end position="287"/>
    </location>
</feature>
<organism evidence="3 4">
    <name type="scientific">Paramarasmius palmivorus</name>
    <dbReference type="NCBI Taxonomy" id="297713"/>
    <lineage>
        <taxon>Eukaryota</taxon>
        <taxon>Fungi</taxon>
        <taxon>Dikarya</taxon>
        <taxon>Basidiomycota</taxon>
        <taxon>Agaricomycotina</taxon>
        <taxon>Agaricomycetes</taxon>
        <taxon>Agaricomycetidae</taxon>
        <taxon>Agaricales</taxon>
        <taxon>Marasmiineae</taxon>
        <taxon>Marasmiaceae</taxon>
        <taxon>Paramarasmius</taxon>
    </lineage>
</organism>
<dbReference type="EMBL" id="JAYKXP010000046">
    <property type="protein sequence ID" value="KAK7037511.1"/>
    <property type="molecule type" value="Genomic_DNA"/>
</dbReference>
<dbReference type="AlphaFoldDB" id="A0AAW0CEI2"/>
<keyword evidence="2" id="KW-0472">Membrane</keyword>
<feature type="region of interest" description="Disordered" evidence="1">
    <location>
        <begin position="214"/>
        <end position="233"/>
    </location>
</feature>
<comment type="caution">
    <text evidence="3">The sequence shown here is derived from an EMBL/GenBank/DDBJ whole genome shotgun (WGS) entry which is preliminary data.</text>
</comment>
<feature type="transmembrane region" description="Helical" evidence="2">
    <location>
        <begin position="109"/>
        <end position="135"/>
    </location>
</feature>
<reference evidence="3 4" key="1">
    <citation type="submission" date="2024-01" db="EMBL/GenBank/DDBJ databases">
        <title>A draft genome for a cacao thread blight-causing isolate of Paramarasmius palmivorus.</title>
        <authorList>
            <person name="Baruah I.K."/>
            <person name="Bukari Y."/>
            <person name="Amoako-Attah I."/>
            <person name="Meinhardt L.W."/>
            <person name="Bailey B.A."/>
            <person name="Cohen S.P."/>
        </authorList>
    </citation>
    <scope>NUCLEOTIDE SEQUENCE [LARGE SCALE GENOMIC DNA]</scope>
    <source>
        <strain evidence="3 4">GH-12</strain>
    </source>
</reference>
<feature type="transmembrane region" description="Helical" evidence="2">
    <location>
        <begin position="40"/>
        <end position="58"/>
    </location>
</feature>
<evidence type="ECO:0000313" key="4">
    <source>
        <dbReference type="Proteomes" id="UP001383192"/>
    </source>
</evidence>
<feature type="compositionally biased region" description="Basic and acidic residues" evidence="1">
    <location>
        <begin position="269"/>
        <end position="287"/>
    </location>
</feature>
<sequence>MAPQHLGLMLTPVFRAFTSGGDAGKQLLVLPKPYTLGMEATLSIQVLIGDIFLVYRCFVVWGHKWWIGILPAISSLGFFICALAKIIILASPHETASLKMKLQVQLHPWIIASIATTFSTNALCTGLIAYKMLWLRGLLRGVSSAGGRSGSSTRHALVIIIESAAVYLAAMTVYLVLTVIHSTAVQAVILLIPSLIGATFAGIIIRISYGLGGSQGVSGGSSTSDSSGKSRHIRTIGGTHRLVNDSEVEMGGVNGHRPVQVYIGQVSSESRDGEPVSEWKDTVGKRM</sequence>
<keyword evidence="2" id="KW-1133">Transmembrane helix</keyword>
<evidence type="ECO:0000256" key="2">
    <source>
        <dbReference type="SAM" id="Phobius"/>
    </source>
</evidence>
<gene>
    <name evidence="3" type="ORF">VNI00_011003</name>
</gene>
<dbReference type="Proteomes" id="UP001383192">
    <property type="component" value="Unassembled WGS sequence"/>
</dbReference>
<accession>A0AAW0CEI2</accession>
<proteinExistence type="predicted"/>
<keyword evidence="4" id="KW-1185">Reference proteome</keyword>
<evidence type="ECO:0000256" key="1">
    <source>
        <dbReference type="SAM" id="MobiDB-lite"/>
    </source>
</evidence>
<evidence type="ECO:0000313" key="3">
    <source>
        <dbReference type="EMBL" id="KAK7037511.1"/>
    </source>
</evidence>
<feature type="transmembrane region" description="Helical" evidence="2">
    <location>
        <begin position="183"/>
        <end position="205"/>
    </location>
</feature>
<name>A0AAW0CEI2_9AGAR</name>
<feature type="transmembrane region" description="Helical" evidence="2">
    <location>
        <begin position="156"/>
        <end position="177"/>
    </location>
</feature>
<protein>
    <submittedName>
        <fullName evidence="3">Uncharacterized protein</fullName>
    </submittedName>
</protein>
<feature type="transmembrane region" description="Helical" evidence="2">
    <location>
        <begin position="65"/>
        <end position="89"/>
    </location>
</feature>